<name>A0A1V5SCL9_9BACT</name>
<sequence length="159" mass="17683">MPEEKSKYIPGEEVIFSIRSSFIILLAYLSPLIIGVSGILYMFYYAGFNSFWASVVVLVAGTVAALGTFLHWYSTLYIMTNKRVKNRHGIIGTHEEEISLDDIQAVDVTTTIIGAIFNYGTVIIKAAGERREVDFVNIADAKRIANKVQDLAIPEGKNF</sequence>
<accession>A0A1V5SCL9</accession>
<dbReference type="Pfam" id="PF03703">
    <property type="entry name" value="bPH_2"/>
    <property type="match status" value="1"/>
</dbReference>
<dbReference type="Proteomes" id="UP000485367">
    <property type="component" value="Unassembled WGS sequence"/>
</dbReference>
<keyword evidence="1" id="KW-0472">Membrane</keyword>
<proteinExistence type="predicted"/>
<dbReference type="AlphaFoldDB" id="A0A1V5SCL9"/>
<keyword evidence="1" id="KW-1133">Transmembrane helix</keyword>
<comment type="caution">
    <text evidence="3">The sequence shown here is derived from an EMBL/GenBank/DDBJ whole genome shotgun (WGS) entry which is preliminary data.</text>
</comment>
<keyword evidence="1" id="KW-0812">Transmembrane</keyword>
<evidence type="ECO:0000313" key="3">
    <source>
        <dbReference type="EMBL" id="OQA52013.1"/>
    </source>
</evidence>
<evidence type="ECO:0000259" key="2">
    <source>
        <dbReference type="Pfam" id="PF03703"/>
    </source>
</evidence>
<protein>
    <submittedName>
        <fullName evidence="3">Bacterial membrane flanked domain protein</fullName>
    </submittedName>
</protein>
<dbReference type="PANTHER" id="PTHR37938:SF1">
    <property type="entry name" value="BLL0215 PROTEIN"/>
    <property type="match status" value="1"/>
</dbReference>
<evidence type="ECO:0000256" key="1">
    <source>
        <dbReference type="SAM" id="Phobius"/>
    </source>
</evidence>
<dbReference type="InterPro" id="IPR005182">
    <property type="entry name" value="YdbS-like_PH"/>
</dbReference>
<dbReference type="EMBL" id="MWBO01000052">
    <property type="protein sequence ID" value="OQA52013.1"/>
    <property type="molecule type" value="Genomic_DNA"/>
</dbReference>
<dbReference type="PANTHER" id="PTHR37938">
    <property type="entry name" value="BLL0215 PROTEIN"/>
    <property type="match status" value="1"/>
</dbReference>
<organism evidence="3">
    <name type="scientific">candidate division WS2 bacterium ADurb.Bin280</name>
    <dbReference type="NCBI Taxonomy" id="1852829"/>
    <lineage>
        <taxon>Bacteria</taxon>
        <taxon>candidate division WS2</taxon>
    </lineage>
</organism>
<feature type="transmembrane region" description="Helical" evidence="1">
    <location>
        <begin position="21"/>
        <end position="45"/>
    </location>
</feature>
<feature type="transmembrane region" description="Helical" evidence="1">
    <location>
        <begin position="51"/>
        <end position="73"/>
    </location>
</feature>
<feature type="domain" description="YdbS-like PH" evidence="2">
    <location>
        <begin position="72"/>
        <end position="147"/>
    </location>
</feature>
<gene>
    <name evidence="3" type="ORF">BWY43_00700</name>
</gene>
<reference evidence="3" key="1">
    <citation type="submission" date="2017-02" db="EMBL/GenBank/DDBJ databases">
        <title>Delving into the versatile metabolic prowess of the omnipresent phylum Bacteroidetes.</title>
        <authorList>
            <person name="Nobu M.K."/>
            <person name="Mei R."/>
            <person name="Narihiro T."/>
            <person name="Kuroda K."/>
            <person name="Liu W.-T."/>
        </authorList>
    </citation>
    <scope>NUCLEOTIDE SEQUENCE</scope>
    <source>
        <strain evidence="3">ADurb.Bin280</strain>
    </source>
</reference>